<dbReference type="AlphaFoldDB" id="A0A3M7R7L5"/>
<accession>A0A3M7R7L5</accession>
<sequence>MEEKHNKKRNKRTLEFVVSDKASVLIPRIDRGGSDLPRLPGIIARVSNGGEYYEIITEHGILKDCLRACDLEMYHGQLSFDYSTIINQISLREAARKTNKRDKDLKEIEISCQCNGTCTGGKCKCFISGVKCNSHCHLKSVSKCCKK</sequence>
<organism evidence="1 2">
    <name type="scientific">Brachionus plicatilis</name>
    <name type="common">Marine rotifer</name>
    <name type="synonym">Brachionus muelleri</name>
    <dbReference type="NCBI Taxonomy" id="10195"/>
    <lineage>
        <taxon>Eukaryota</taxon>
        <taxon>Metazoa</taxon>
        <taxon>Spiralia</taxon>
        <taxon>Gnathifera</taxon>
        <taxon>Rotifera</taxon>
        <taxon>Eurotatoria</taxon>
        <taxon>Monogononta</taxon>
        <taxon>Pseudotrocha</taxon>
        <taxon>Ploima</taxon>
        <taxon>Brachionidae</taxon>
        <taxon>Brachionus</taxon>
    </lineage>
</organism>
<evidence type="ECO:0000313" key="1">
    <source>
        <dbReference type="EMBL" id="RNA19520.1"/>
    </source>
</evidence>
<dbReference type="EMBL" id="REGN01004030">
    <property type="protein sequence ID" value="RNA19520.1"/>
    <property type="molecule type" value="Genomic_DNA"/>
</dbReference>
<protein>
    <submittedName>
        <fullName evidence="1">Ribonuclease H</fullName>
    </submittedName>
</protein>
<keyword evidence="2" id="KW-1185">Reference proteome</keyword>
<evidence type="ECO:0000313" key="2">
    <source>
        <dbReference type="Proteomes" id="UP000276133"/>
    </source>
</evidence>
<reference evidence="1 2" key="1">
    <citation type="journal article" date="2018" name="Sci. Rep.">
        <title>Genomic signatures of local adaptation to the degree of environmental predictability in rotifers.</title>
        <authorList>
            <person name="Franch-Gras L."/>
            <person name="Hahn C."/>
            <person name="Garcia-Roger E.M."/>
            <person name="Carmona M.J."/>
            <person name="Serra M."/>
            <person name="Gomez A."/>
        </authorList>
    </citation>
    <scope>NUCLEOTIDE SEQUENCE [LARGE SCALE GENOMIC DNA]</scope>
    <source>
        <strain evidence="1">HYR1</strain>
    </source>
</reference>
<gene>
    <name evidence="1" type="ORF">BpHYR1_030679</name>
</gene>
<name>A0A3M7R7L5_BRAPC</name>
<comment type="caution">
    <text evidence="1">The sequence shown here is derived from an EMBL/GenBank/DDBJ whole genome shotgun (WGS) entry which is preliminary data.</text>
</comment>
<proteinExistence type="predicted"/>
<dbReference type="OrthoDB" id="10412969at2759"/>
<dbReference type="Proteomes" id="UP000276133">
    <property type="component" value="Unassembled WGS sequence"/>
</dbReference>